<dbReference type="AlphaFoldDB" id="A0A1E5H6M7"/>
<protein>
    <submittedName>
        <fullName evidence="2">Uncharacterized protein</fullName>
    </submittedName>
</protein>
<dbReference type="Proteomes" id="UP000095094">
    <property type="component" value="Unassembled WGS sequence"/>
</dbReference>
<organism evidence="2 3">
    <name type="scientific">Enterococcus termitis</name>
    <dbReference type="NCBI Taxonomy" id="332950"/>
    <lineage>
        <taxon>Bacteria</taxon>
        <taxon>Bacillati</taxon>
        <taxon>Bacillota</taxon>
        <taxon>Bacilli</taxon>
        <taxon>Lactobacillales</taxon>
        <taxon>Enterococcaceae</taxon>
        <taxon>Enterococcus</taxon>
    </lineage>
</organism>
<dbReference type="RefSeq" id="WP_069661919.1">
    <property type="nucleotide sequence ID" value="NZ_JBHUJJ010000001.1"/>
</dbReference>
<feature type="compositionally biased region" description="Low complexity" evidence="1">
    <location>
        <begin position="51"/>
        <end position="61"/>
    </location>
</feature>
<feature type="region of interest" description="Disordered" evidence="1">
    <location>
        <begin position="36"/>
        <end position="61"/>
    </location>
</feature>
<evidence type="ECO:0000256" key="1">
    <source>
        <dbReference type="SAM" id="MobiDB-lite"/>
    </source>
</evidence>
<accession>A0A1E5H6M7</accession>
<gene>
    <name evidence="2" type="ORF">BCR25_01970</name>
</gene>
<comment type="caution">
    <text evidence="2">The sequence shown here is derived from an EMBL/GenBank/DDBJ whole genome shotgun (WGS) entry which is preliminary data.</text>
</comment>
<sequence length="61" mass="7082">MKSKLLVYYLQLAELGNVQAEKQAKVLANELFQENQEIDNSKEYHKDKKSQQNNKNKGADK</sequence>
<proteinExistence type="predicted"/>
<name>A0A1E5H6M7_9ENTE</name>
<keyword evidence="3" id="KW-1185">Reference proteome</keyword>
<dbReference type="EMBL" id="MIJY01000001">
    <property type="protein sequence ID" value="OEG20609.1"/>
    <property type="molecule type" value="Genomic_DNA"/>
</dbReference>
<reference evidence="3" key="1">
    <citation type="submission" date="2016-09" db="EMBL/GenBank/DDBJ databases">
        <authorList>
            <person name="Gulvik C.A."/>
        </authorList>
    </citation>
    <scope>NUCLEOTIDE SEQUENCE [LARGE SCALE GENOMIC DNA]</scope>
    <source>
        <strain evidence="3">LMG 8895</strain>
    </source>
</reference>
<feature type="compositionally biased region" description="Basic and acidic residues" evidence="1">
    <location>
        <begin position="39"/>
        <end position="50"/>
    </location>
</feature>
<evidence type="ECO:0000313" key="3">
    <source>
        <dbReference type="Proteomes" id="UP000095094"/>
    </source>
</evidence>
<evidence type="ECO:0000313" key="2">
    <source>
        <dbReference type="EMBL" id="OEG20609.1"/>
    </source>
</evidence>